<proteinExistence type="inferred from homology"/>
<keyword evidence="8" id="KW-1185">Reference proteome</keyword>
<dbReference type="GO" id="GO:0005886">
    <property type="term" value="C:plasma membrane"/>
    <property type="evidence" value="ECO:0007669"/>
    <property type="project" value="TreeGrafter"/>
</dbReference>
<sequence>MIADVYRPGSTLAHRLPAGAKLAGLALAGTLLFLIPSVWLSLGALVLSVAATAMTLGRRSAGRTLRASLPIVVLVAGFQLWFAGPMAALLFGSRLAALLLMAALAAATTRPSDIADAVERLVAPCLRPFGIDPARVGLAVSLAIRFVPVLASLASEIREAQAARGLDRSAIALAVPLVVRLFKMADEIAEAIDARS</sequence>
<dbReference type="OrthoDB" id="5868344at2"/>
<name>A0A1H0CY27_9HYPH</name>
<dbReference type="AlphaFoldDB" id="A0A1H0CY27"/>
<protein>
    <submittedName>
        <fullName evidence="7">Biotin transport system permease protein</fullName>
    </submittedName>
</protein>
<dbReference type="InterPro" id="IPR003339">
    <property type="entry name" value="ABC/ECF_trnsptr_transmembrane"/>
</dbReference>
<keyword evidence="3 6" id="KW-0812">Transmembrane</keyword>
<keyword evidence="5 6" id="KW-0472">Membrane</keyword>
<dbReference type="RefSeq" id="WP_090668360.1">
    <property type="nucleotide sequence ID" value="NZ_FNIT01000001.1"/>
</dbReference>
<dbReference type="CDD" id="cd16914">
    <property type="entry name" value="EcfT"/>
    <property type="match status" value="1"/>
</dbReference>
<comment type="subcellular location">
    <subcellularLocation>
        <location evidence="1">Membrane</location>
        <topology evidence="1">Multi-pass membrane protein</topology>
    </subcellularLocation>
</comment>
<dbReference type="EMBL" id="FNIT01000001">
    <property type="protein sequence ID" value="SDN62820.1"/>
    <property type="molecule type" value="Genomic_DNA"/>
</dbReference>
<dbReference type="STRING" id="1166073.SAMN05192530_101512"/>
<evidence type="ECO:0000256" key="3">
    <source>
        <dbReference type="ARBA" id="ARBA00022692"/>
    </source>
</evidence>
<evidence type="ECO:0000313" key="8">
    <source>
        <dbReference type="Proteomes" id="UP000198793"/>
    </source>
</evidence>
<organism evidence="7 8">
    <name type="scientific">Aureimonas jatrophae</name>
    <dbReference type="NCBI Taxonomy" id="1166073"/>
    <lineage>
        <taxon>Bacteria</taxon>
        <taxon>Pseudomonadati</taxon>
        <taxon>Pseudomonadota</taxon>
        <taxon>Alphaproteobacteria</taxon>
        <taxon>Hyphomicrobiales</taxon>
        <taxon>Aurantimonadaceae</taxon>
        <taxon>Aureimonas</taxon>
    </lineage>
</organism>
<evidence type="ECO:0000256" key="1">
    <source>
        <dbReference type="ARBA" id="ARBA00004141"/>
    </source>
</evidence>
<dbReference type="Pfam" id="PF02361">
    <property type="entry name" value="CbiQ"/>
    <property type="match status" value="1"/>
</dbReference>
<dbReference type="PANTHER" id="PTHR33514">
    <property type="entry name" value="PROTEIN ABCI12, CHLOROPLASTIC"/>
    <property type="match status" value="1"/>
</dbReference>
<keyword evidence="4 6" id="KW-1133">Transmembrane helix</keyword>
<feature type="transmembrane region" description="Helical" evidence="6">
    <location>
        <begin position="25"/>
        <end position="53"/>
    </location>
</feature>
<evidence type="ECO:0000256" key="5">
    <source>
        <dbReference type="ARBA" id="ARBA00023136"/>
    </source>
</evidence>
<evidence type="ECO:0000256" key="2">
    <source>
        <dbReference type="ARBA" id="ARBA00008564"/>
    </source>
</evidence>
<evidence type="ECO:0000256" key="4">
    <source>
        <dbReference type="ARBA" id="ARBA00022989"/>
    </source>
</evidence>
<dbReference type="PANTHER" id="PTHR33514:SF13">
    <property type="entry name" value="PROTEIN ABCI12, CHLOROPLASTIC"/>
    <property type="match status" value="1"/>
</dbReference>
<dbReference type="Proteomes" id="UP000198793">
    <property type="component" value="Unassembled WGS sequence"/>
</dbReference>
<gene>
    <name evidence="7" type="ORF">SAMN05192530_101512</name>
</gene>
<feature type="transmembrane region" description="Helical" evidence="6">
    <location>
        <begin position="65"/>
        <end position="82"/>
    </location>
</feature>
<evidence type="ECO:0000313" key="7">
    <source>
        <dbReference type="EMBL" id="SDN62820.1"/>
    </source>
</evidence>
<reference evidence="7 8" key="1">
    <citation type="submission" date="2016-10" db="EMBL/GenBank/DDBJ databases">
        <authorList>
            <person name="de Groot N.N."/>
        </authorList>
    </citation>
    <scope>NUCLEOTIDE SEQUENCE [LARGE SCALE GENOMIC DNA]</scope>
    <source>
        <strain evidence="8">L7-484,KACC 16230,DSM 25025</strain>
    </source>
</reference>
<comment type="similarity">
    <text evidence="2">Belongs to the CbiQ family.</text>
</comment>
<accession>A0A1H0CY27</accession>
<evidence type="ECO:0000256" key="6">
    <source>
        <dbReference type="SAM" id="Phobius"/>
    </source>
</evidence>